<dbReference type="InterPro" id="IPR011011">
    <property type="entry name" value="Znf_FYVE_PHD"/>
</dbReference>
<dbReference type="SMART" id="SM00293">
    <property type="entry name" value="PWWP"/>
    <property type="match status" value="1"/>
</dbReference>
<dbReference type="SUPFAM" id="SSF63748">
    <property type="entry name" value="Tudor/PWWP/MBT"/>
    <property type="match status" value="1"/>
</dbReference>
<dbReference type="PROSITE" id="PS50016">
    <property type="entry name" value="ZF_PHD_2"/>
    <property type="match status" value="2"/>
</dbReference>
<evidence type="ECO:0000256" key="2">
    <source>
        <dbReference type="ARBA" id="ARBA00022771"/>
    </source>
</evidence>
<reference evidence="11" key="1">
    <citation type="journal article" date="2025" name="Foods">
        <title>Unveiling the Microbial Signatures of Arabica Coffee Cherries: Insights into Ripeness Specific Diversity, Functional Traits, and Implications for Quality and Safety.</title>
        <authorList>
            <consortium name="RefSeq"/>
            <person name="Tenea G.N."/>
            <person name="Cifuentes V."/>
            <person name="Reyes P."/>
            <person name="Cevallos-Vallejos M."/>
        </authorList>
    </citation>
    <scope>NUCLEOTIDE SEQUENCE [LARGE SCALE GENOMIC DNA]</scope>
</reference>
<organism evidence="11 12">
    <name type="scientific">Coffea arabica</name>
    <name type="common">Arabian coffee</name>
    <dbReference type="NCBI Taxonomy" id="13443"/>
    <lineage>
        <taxon>Eukaryota</taxon>
        <taxon>Viridiplantae</taxon>
        <taxon>Streptophyta</taxon>
        <taxon>Embryophyta</taxon>
        <taxon>Tracheophyta</taxon>
        <taxon>Spermatophyta</taxon>
        <taxon>Magnoliopsida</taxon>
        <taxon>eudicotyledons</taxon>
        <taxon>Gunneridae</taxon>
        <taxon>Pentapetalae</taxon>
        <taxon>asterids</taxon>
        <taxon>lamiids</taxon>
        <taxon>Gentianales</taxon>
        <taxon>Rubiaceae</taxon>
        <taxon>Ixoroideae</taxon>
        <taxon>Gardenieae complex</taxon>
        <taxon>Bertiereae - Coffeeae clade</taxon>
        <taxon>Coffeeae</taxon>
        <taxon>Coffea</taxon>
    </lineage>
</organism>
<dbReference type="PROSITE" id="PS01359">
    <property type="entry name" value="ZF_PHD_1"/>
    <property type="match status" value="1"/>
</dbReference>
<feature type="domain" description="SET" evidence="8">
    <location>
        <begin position="937"/>
        <end position="1054"/>
    </location>
</feature>
<feature type="domain" description="PHD-type" evidence="7">
    <location>
        <begin position="642"/>
        <end position="693"/>
    </location>
</feature>
<dbReference type="Pfam" id="PF00856">
    <property type="entry name" value="SET"/>
    <property type="match status" value="1"/>
</dbReference>
<evidence type="ECO:0000256" key="3">
    <source>
        <dbReference type="ARBA" id="ARBA00022833"/>
    </source>
</evidence>
<dbReference type="GO" id="GO:0048188">
    <property type="term" value="C:Set1C/COMPASS complex"/>
    <property type="evidence" value="ECO:0007669"/>
    <property type="project" value="UniProtKB-ARBA"/>
</dbReference>
<dbReference type="PROSITE" id="PS51805">
    <property type="entry name" value="EPHD"/>
    <property type="match status" value="1"/>
</dbReference>
<accession>A0A6P6WJK9</accession>
<dbReference type="InterPro" id="IPR050701">
    <property type="entry name" value="Histone_Mod_Regulator"/>
</dbReference>
<dbReference type="Gene3D" id="2.30.30.140">
    <property type="match status" value="1"/>
</dbReference>
<dbReference type="PROSITE" id="PS50280">
    <property type="entry name" value="SET"/>
    <property type="match status" value="1"/>
</dbReference>
<evidence type="ECO:0000256" key="1">
    <source>
        <dbReference type="ARBA" id="ARBA00022723"/>
    </source>
</evidence>
<evidence type="ECO:0000259" key="8">
    <source>
        <dbReference type="PROSITE" id="PS50280"/>
    </source>
</evidence>
<dbReference type="CDD" id="cd15517">
    <property type="entry name" value="PHD_TCF19_like"/>
    <property type="match status" value="1"/>
</dbReference>
<dbReference type="SMART" id="SM00249">
    <property type="entry name" value="PHD"/>
    <property type="match status" value="3"/>
</dbReference>
<dbReference type="InterPro" id="IPR000313">
    <property type="entry name" value="PWWP_dom"/>
</dbReference>
<evidence type="ECO:0000259" key="10">
    <source>
        <dbReference type="PROSITE" id="PS51805"/>
    </source>
</evidence>
<protein>
    <submittedName>
        <fullName evidence="12 13">Histone-lysine N-methyltransferase ATX3 isoform X1</fullName>
    </submittedName>
</protein>
<dbReference type="InterPro" id="IPR013083">
    <property type="entry name" value="Znf_RING/FYVE/PHD"/>
</dbReference>
<dbReference type="InterPro" id="IPR001965">
    <property type="entry name" value="Znf_PHD"/>
</dbReference>
<keyword evidence="5" id="KW-0539">Nucleus</keyword>
<keyword evidence="4" id="KW-0156">Chromatin regulator</keyword>
<dbReference type="Proteomes" id="UP001652660">
    <property type="component" value="Chromosome 2c"/>
</dbReference>
<evidence type="ECO:0000313" key="11">
    <source>
        <dbReference type="Proteomes" id="UP001652660"/>
    </source>
</evidence>
<dbReference type="GO" id="GO:0006357">
    <property type="term" value="P:regulation of transcription by RNA polymerase II"/>
    <property type="evidence" value="ECO:0007669"/>
    <property type="project" value="TreeGrafter"/>
</dbReference>
<dbReference type="Pfam" id="PF00628">
    <property type="entry name" value="PHD"/>
    <property type="match status" value="1"/>
</dbReference>
<dbReference type="InterPro" id="IPR041955">
    <property type="entry name" value="ATX3/4/5_ePHD"/>
</dbReference>
<dbReference type="InterPro" id="IPR019787">
    <property type="entry name" value="Znf_PHD-finger"/>
</dbReference>
<dbReference type="CDD" id="cd15663">
    <property type="entry name" value="ePHD_ATX3_4_5_like"/>
    <property type="match status" value="1"/>
</dbReference>
<evidence type="ECO:0000256" key="5">
    <source>
        <dbReference type="ARBA" id="ARBA00023242"/>
    </source>
</evidence>
<dbReference type="InterPro" id="IPR046341">
    <property type="entry name" value="SET_dom_sf"/>
</dbReference>
<dbReference type="AlphaFoldDB" id="A0A6P6WJK9"/>
<dbReference type="Pfam" id="PF00855">
    <property type="entry name" value="PWWP"/>
    <property type="match status" value="1"/>
</dbReference>
<dbReference type="InterPro" id="IPR001214">
    <property type="entry name" value="SET_dom"/>
</dbReference>
<dbReference type="Pfam" id="PF13832">
    <property type="entry name" value="zf-HC5HC2H_2"/>
    <property type="match status" value="1"/>
</dbReference>
<dbReference type="CDD" id="cd20143">
    <property type="entry name" value="PWWP_AtATX3-like"/>
    <property type="match status" value="1"/>
</dbReference>
<dbReference type="RefSeq" id="XP_027115420.2">
    <property type="nucleotide sequence ID" value="XM_027259619.2"/>
</dbReference>
<dbReference type="SUPFAM" id="SSF82199">
    <property type="entry name" value="SET domain"/>
    <property type="match status" value="1"/>
</dbReference>
<feature type="domain" description="PHD-type" evidence="10">
    <location>
        <begin position="696"/>
        <end position="811"/>
    </location>
</feature>
<reference evidence="12 13" key="2">
    <citation type="submission" date="2025-05" db="UniProtKB">
        <authorList>
            <consortium name="RefSeq"/>
        </authorList>
    </citation>
    <scope>IDENTIFICATION</scope>
    <source>
        <tissue evidence="12 13">Leaves</tissue>
    </source>
</reference>
<feature type="domain" description="PWWP" evidence="9">
    <location>
        <begin position="273"/>
        <end position="342"/>
    </location>
</feature>
<dbReference type="InterPro" id="IPR025780">
    <property type="entry name" value="Hist-Lys_N-MeTrfase_ATX"/>
</dbReference>
<evidence type="ECO:0000256" key="6">
    <source>
        <dbReference type="PROSITE-ProRule" id="PRU00146"/>
    </source>
</evidence>
<dbReference type="Gene3D" id="2.170.270.10">
    <property type="entry name" value="SET domain"/>
    <property type="match status" value="1"/>
</dbReference>
<dbReference type="PANTHER" id="PTHR13793:SF92">
    <property type="entry name" value="HISTONE-LYSINE N-METHYLTRANSFERASE ATX3"/>
    <property type="match status" value="1"/>
</dbReference>
<dbReference type="Pfam" id="PF13831">
    <property type="entry name" value="PHD_2"/>
    <property type="match status" value="1"/>
</dbReference>
<dbReference type="InterPro" id="IPR034732">
    <property type="entry name" value="EPHD"/>
</dbReference>
<dbReference type="SMART" id="SM00317">
    <property type="entry name" value="SET"/>
    <property type="match status" value="1"/>
</dbReference>
<dbReference type="GO" id="GO:0016740">
    <property type="term" value="F:transferase activity"/>
    <property type="evidence" value="ECO:0007669"/>
    <property type="project" value="UniProtKB-KW"/>
</dbReference>
<dbReference type="GeneID" id="113733305"/>
<dbReference type="GO" id="GO:0008270">
    <property type="term" value="F:zinc ion binding"/>
    <property type="evidence" value="ECO:0007669"/>
    <property type="project" value="UniProtKB-KW"/>
</dbReference>
<dbReference type="CDD" id="cd15495">
    <property type="entry name" value="PHD_ATX3_4_5_like"/>
    <property type="match status" value="1"/>
</dbReference>
<feature type="domain" description="PHD-type" evidence="7">
    <location>
        <begin position="459"/>
        <end position="515"/>
    </location>
</feature>
<dbReference type="OrthoDB" id="308383at2759"/>
<proteinExistence type="predicted"/>
<dbReference type="InterPro" id="IPR042011">
    <property type="entry name" value="ATX3/4/5_PHD"/>
</dbReference>
<dbReference type="InterPro" id="IPR019786">
    <property type="entry name" value="Zinc_finger_PHD-type_CS"/>
</dbReference>
<evidence type="ECO:0000313" key="13">
    <source>
        <dbReference type="RefSeq" id="XP_071932750.1"/>
    </source>
</evidence>
<dbReference type="RefSeq" id="XP_071932750.1">
    <property type="nucleotide sequence ID" value="XM_072076649.1"/>
</dbReference>
<keyword evidence="3" id="KW-0862">Zinc</keyword>
<evidence type="ECO:0000259" key="9">
    <source>
        <dbReference type="PROSITE" id="PS50812"/>
    </source>
</evidence>
<gene>
    <name evidence="12 13" type="primary">LOC113733305</name>
</gene>
<name>A0A6P6WJK9_COFAR</name>
<dbReference type="Gene3D" id="3.30.40.10">
    <property type="entry name" value="Zinc/RING finger domain, C3HC4 (zinc finger)"/>
    <property type="match status" value="3"/>
</dbReference>
<dbReference type="SUPFAM" id="SSF57903">
    <property type="entry name" value="FYVE/PHD zinc finger"/>
    <property type="match status" value="2"/>
</dbReference>
<evidence type="ECO:0000313" key="12">
    <source>
        <dbReference type="RefSeq" id="XP_027115420.2"/>
    </source>
</evidence>
<sequence length="1096" mass="124130">MIRRTTTTIIEMPKLKRCKSEGCDEGENDEEFCPAAYLKKQKTDSFDGFYTVPVNEFDVHSSNFTNLWPAGASFDAGDVESISKTQKSVNNGIEVQKPPLFKSSRGRLQVLPSKFSDSVVHSWKKDKSEAEYDYESCFRKSSVYSKKRLKHEGVYPNAKMHRKSQVGGDPGFQIFNNVELIPNSSNPGIADMRYKDFDCSSSSRVYCSSWSSVTSVSEGCSSPSAVQSSNFAPGAVSSFTGGNKQVKGKMDRKQLKEKDERKEDFFKPGDFVLGDIVWAKCGKKFPAWPAVVIDPLWQAPEAVLRACVPGTLCVMFYGYSKNGTQRDYAWIKEGMVFPFQEYMERFQGQTKLYGSKPVDFHMAIEEAILAESGYVNPGSGIEPETSPVASQSEIEEAMGSNQEELGYLDQDTIGKRKETQACDSCGLTFLSRAMKKMKDATTFKSQFWCEHCVKLRKSKQYCGICKLIWHHSDGGNWVCCDGCDVWVHAECARISAELFKDLENIDYFCPECKAKSNNKLLVSKLEPEFRCRENNGQILLPDTIAVVCAGIEGLYYPSLHLVQCKCGSCGTKKLALAEWERHTGCRAKKWKSSVKLKATLLPLEKWISEYNAHSLDPVRLDKQQLLRFLQENYIPVNAKWTSERCAICRWVEDWEYNKMIICNRCQIAVHQECYGARNLQDFASWVCRACETPEIERDCCLCPVKGGALKPTDIETLWVHVTCAWFRPEVAFLNVEKMEPAIGLLRIPSISFLKACVICKQIHGSCVQCCKCSTYFHAMCALRAGYLMELHCSEKNGAQITRWVSYCAFHSAPSADNVLVMRTPNGVFSTRSVVYNQNQEQWLRGSRLVSSKNAKHLDTSVIVDNEIEPLSAARCRVFTRSSNKRTLPEPVFHRLMGPRHHSLDVIDSLSCRRELQDVKAFSTFKERLEHLQRTENSRVCFGKSGIHGWGLFARQNIQEGDMVIEYRGEQVRRSVADLREARYRREGKDCYLFKISEEIVIDATVMGNIARLINHSCMPNCYARIMSVGEEESRIVLIARTNVSAGMTICLILMIMMSLRFPVCVELRIAGGILTSKECTEYFGTPLPKIIFLKIW</sequence>
<keyword evidence="1" id="KW-0479">Metal-binding</keyword>
<keyword evidence="11" id="KW-1185">Reference proteome</keyword>
<dbReference type="PROSITE" id="PS51566">
    <property type="entry name" value="SAM_MT43_TRX_MLL"/>
    <property type="match status" value="1"/>
</dbReference>
<dbReference type="PANTHER" id="PTHR13793">
    <property type="entry name" value="PHD FINGER PROTEINS"/>
    <property type="match status" value="1"/>
</dbReference>
<evidence type="ECO:0000259" key="7">
    <source>
        <dbReference type="PROSITE" id="PS50016"/>
    </source>
</evidence>
<dbReference type="GO" id="GO:0006325">
    <property type="term" value="P:chromatin organization"/>
    <property type="evidence" value="ECO:0007669"/>
    <property type="project" value="UniProtKB-KW"/>
</dbReference>
<dbReference type="PROSITE" id="PS50812">
    <property type="entry name" value="PWWP"/>
    <property type="match status" value="1"/>
</dbReference>
<keyword evidence="2 6" id="KW-0863">Zinc-finger</keyword>
<evidence type="ECO:0000256" key="4">
    <source>
        <dbReference type="ARBA" id="ARBA00022853"/>
    </source>
</evidence>